<dbReference type="GO" id="GO:0016887">
    <property type="term" value="F:ATP hydrolysis activity"/>
    <property type="evidence" value="ECO:0007669"/>
    <property type="project" value="InterPro"/>
</dbReference>
<feature type="transmembrane region" description="Helical" evidence="9">
    <location>
        <begin position="306"/>
        <end position="324"/>
    </location>
</feature>
<comment type="caution">
    <text evidence="12">The sequence shown here is derived from an EMBL/GenBank/DDBJ whole genome shotgun (WGS) entry which is preliminary data.</text>
</comment>
<evidence type="ECO:0000256" key="5">
    <source>
        <dbReference type="ARBA" id="ARBA00022741"/>
    </source>
</evidence>
<feature type="transmembrane region" description="Helical" evidence="9">
    <location>
        <begin position="101"/>
        <end position="122"/>
    </location>
</feature>
<dbReference type="CDD" id="cd18544">
    <property type="entry name" value="ABC_6TM_TmrA_like"/>
    <property type="match status" value="1"/>
</dbReference>
<evidence type="ECO:0000313" key="12">
    <source>
        <dbReference type="EMBL" id="NNF08487.1"/>
    </source>
</evidence>
<evidence type="ECO:0000256" key="2">
    <source>
        <dbReference type="ARBA" id="ARBA00022448"/>
    </source>
</evidence>
<name>A0A7Y2ECB8_UNCEI</name>
<dbReference type="SUPFAM" id="SSF52540">
    <property type="entry name" value="P-loop containing nucleoside triphosphate hydrolases"/>
    <property type="match status" value="1"/>
</dbReference>
<evidence type="ECO:0000256" key="6">
    <source>
        <dbReference type="ARBA" id="ARBA00022840"/>
    </source>
</evidence>
<keyword evidence="7 9" id="KW-1133">Transmembrane helix</keyword>
<dbReference type="InterPro" id="IPR027417">
    <property type="entry name" value="P-loop_NTPase"/>
</dbReference>
<dbReference type="InterPro" id="IPR003439">
    <property type="entry name" value="ABC_transporter-like_ATP-bd"/>
</dbReference>
<feature type="transmembrane region" description="Helical" evidence="9">
    <location>
        <begin position="200"/>
        <end position="218"/>
    </location>
</feature>
<dbReference type="Gene3D" id="1.20.1560.10">
    <property type="entry name" value="ABC transporter type 1, transmembrane domain"/>
    <property type="match status" value="1"/>
</dbReference>
<gene>
    <name evidence="12" type="ORF">HKN21_17125</name>
</gene>
<comment type="subcellular location">
    <subcellularLocation>
        <location evidence="1">Cell membrane</location>
        <topology evidence="1">Multi-pass membrane protein</topology>
    </subcellularLocation>
</comment>
<keyword evidence="4 9" id="KW-0812">Transmembrane</keyword>
<evidence type="ECO:0000256" key="1">
    <source>
        <dbReference type="ARBA" id="ARBA00004651"/>
    </source>
</evidence>
<evidence type="ECO:0000256" key="7">
    <source>
        <dbReference type="ARBA" id="ARBA00022989"/>
    </source>
</evidence>
<feature type="domain" description="ABC transmembrane type-1" evidence="11">
    <location>
        <begin position="62"/>
        <end position="343"/>
    </location>
</feature>
<keyword evidence="8 9" id="KW-0472">Membrane</keyword>
<dbReference type="InterPro" id="IPR003593">
    <property type="entry name" value="AAA+_ATPase"/>
</dbReference>
<dbReference type="InterPro" id="IPR036640">
    <property type="entry name" value="ABC1_TM_sf"/>
</dbReference>
<evidence type="ECO:0000256" key="9">
    <source>
        <dbReference type="SAM" id="Phobius"/>
    </source>
</evidence>
<feature type="transmembrane region" description="Helical" evidence="9">
    <location>
        <begin position="57"/>
        <end position="81"/>
    </location>
</feature>
<keyword evidence="5" id="KW-0547">Nucleotide-binding</keyword>
<dbReference type="FunFam" id="3.40.50.300:FF:000221">
    <property type="entry name" value="Multidrug ABC transporter ATP-binding protein"/>
    <property type="match status" value="1"/>
</dbReference>
<keyword evidence="2" id="KW-0813">Transport</keyword>
<dbReference type="InterPro" id="IPR011527">
    <property type="entry name" value="ABC1_TM_dom"/>
</dbReference>
<dbReference type="Pfam" id="PF00005">
    <property type="entry name" value="ABC_tran"/>
    <property type="match status" value="1"/>
</dbReference>
<evidence type="ECO:0000256" key="8">
    <source>
        <dbReference type="ARBA" id="ARBA00023136"/>
    </source>
</evidence>
<evidence type="ECO:0000259" key="11">
    <source>
        <dbReference type="PROSITE" id="PS50929"/>
    </source>
</evidence>
<evidence type="ECO:0000313" key="13">
    <source>
        <dbReference type="Proteomes" id="UP000547674"/>
    </source>
</evidence>
<dbReference type="PROSITE" id="PS50893">
    <property type="entry name" value="ABC_TRANSPORTER_2"/>
    <property type="match status" value="1"/>
</dbReference>
<proteinExistence type="predicted"/>
<dbReference type="PANTHER" id="PTHR43394">
    <property type="entry name" value="ATP-DEPENDENT PERMEASE MDL1, MITOCHONDRIAL"/>
    <property type="match status" value="1"/>
</dbReference>
<reference evidence="12 13" key="1">
    <citation type="submission" date="2020-03" db="EMBL/GenBank/DDBJ databases">
        <title>Metabolic flexibility allows generalist bacteria to become dominant in a frequently disturbed ecosystem.</title>
        <authorList>
            <person name="Chen Y.-J."/>
            <person name="Leung P.M."/>
            <person name="Bay S.K."/>
            <person name="Hugenholtz P."/>
            <person name="Kessler A.J."/>
            <person name="Shelley G."/>
            <person name="Waite D.W."/>
            <person name="Cook P.L."/>
            <person name="Greening C."/>
        </authorList>
    </citation>
    <scope>NUCLEOTIDE SEQUENCE [LARGE SCALE GENOMIC DNA]</scope>
    <source>
        <strain evidence="12">SS_bin_28</strain>
    </source>
</reference>
<dbReference type="GO" id="GO:0015421">
    <property type="term" value="F:ABC-type oligopeptide transporter activity"/>
    <property type="evidence" value="ECO:0007669"/>
    <property type="project" value="TreeGrafter"/>
</dbReference>
<dbReference type="AlphaFoldDB" id="A0A7Y2ECB8"/>
<sequence length="620" mass="70259">MTSGDNTSKKISEPNPSVDAVSAKTEFFAAADDPEQIVTVSWSRVWALLGPLFRTQWAHFTGAALLLLFSTGLMVVGPLLVKRAIDTDIANRDVEGLQQTVLLYLGTQLLYLIVFYLMRIWLEYAGQRMMATLKQRLFRHIMKLPLAFFDRNAPGKLLSRVENDTEALRMLFTTTTVMLIGDAVLFVGMFAAMFFVSPRLAGVTALVIPVLLISTWYFQGRTRPLFIAYRGLTAEICGRLAEFIQGLPILQAFSRRDWAADHFQSVNIRRFRVAYEGERLWLFWFNFVIFMEFFAFALILGFGGVWALKGIVTIGTLAMFMGYVRRFFEPIMRLSDQMVVVQKAMAGGERVLNLLQEEVTIKDKEQAESFPALKEGIEFRGVWFRYREDLEWVLQDVSFFLPAGNRHALVGPTGSGKSTIISLLLRFYDPTRGQILVDGRDLREFSQREVRARVGLVMQDLYLFPGDLHSNLTLGRERSDQEVQRAIEMTEAQGLVKRLPNGLKEVITERGKNLSMGERQLLSFTRAVVGDPDLLILDEATSAVDPSTEARIQHSLERILEKRTALIVAHRLSTVRSCDEILVLSQGKIAERGTHSQLLEQGGLYRALYELQFKEVSHAS</sequence>
<dbReference type="EMBL" id="JABDJR010000685">
    <property type="protein sequence ID" value="NNF08487.1"/>
    <property type="molecule type" value="Genomic_DNA"/>
</dbReference>
<accession>A0A7Y2ECB8</accession>
<feature type="transmembrane region" description="Helical" evidence="9">
    <location>
        <begin position="280"/>
        <end position="300"/>
    </location>
</feature>
<dbReference type="GO" id="GO:0005886">
    <property type="term" value="C:plasma membrane"/>
    <property type="evidence" value="ECO:0007669"/>
    <property type="project" value="UniProtKB-SubCell"/>
</dbReference>
<dbReference type="SMART" id="SM00382">
    <property type="entry name" value="AAA"/>
    <property type="match status" value="1"/>
</dbReference>
<keyword evidence="6 12" id="KW-0067">ATP-binding</keyword>
<dbReference type="PANTHER" id="PTHR43394:SF1">
    <property type="entry name" value="ATP-BINDING CASSETTE SUB-FAMILY B MEMBER 10, MITOCHONDRIAL"/>
    <property type="match status" value="1"/>
</dbReference>
<evidence type="ECO:0000256" key="3">
    <source>
        <dbReference type="ARBA" id="ARBA00022475"/>
    </source>
</evidence>
<dbReference type="SUPFAM" id="SSF90123">
    <property type="entry name" value="ABC transporter transmembrane region"/>
    <property type="match status" value="1"/>
</dbReference>
<dbReference type="Proteomes" id="UP000547674">
    <property type="component" value="Unassembled WGS sequence"/>
</dbReference>
<dbReference type="Gene3D" id="3.40.50.300">
    <property type="entry name" value="P-loop containing nucleotide triphosphate hydrolases"/>
    <property type="match status" value="1"/>
</dbReference>
<feature type="domain" description="ABC transporter" evidence="10">
    <location>
        <begin position="377"/>
        <end position="611"/>
    </location>
</feature>
<keyword evidence="3" id="KW-1003">Cell membrane</keyword>
<dbReference type="GO" id="GO:0005524">
    <property type="term" value="F:ATP binding"/>
    <property type="evidence" value="ECO:0007669"/>
    <property type="project" value="UniProtKB-KW"/>
</dbReference>
<evidence type="ECO:0000256" key="4">
    <source>
        <dbReference type="ARBA" id="ARBA00022692"/>
    </source>
</evidence>
<protein>
    <submittedName>
        <fullName evidence="12">ABC transporter ATP-binding protein</fullName>
    </submittedName>
</protein>
<dbReference type="InterPro" id="IPR039421">
    <property type="entry name" value="Type_1_exporter"/>
</dbReference>
<organism evidence="12 13">
    <name type="scientific">Eiseniibacteriota bacterium</name>
    <dbReference type="NCBI Taxonomy" id="2212470"/>
    <lineage>
        <taxon>Bacteria</taxon>
        <taxon>Candidatus Eiseniibacteriota</taxon>
    </lineage>
</organism>
<dbReference type="Pfam" id="PF00664">
    <property type="entry name" value="ABC_membrane"/>
    <property type="match status" value="1"/>
</dbReference>
<dbReference type="PROSITE" id="PS50929">
    <property type="entry name" value="ABC_TM1F"/>
    <property type="match status" value="1"/>
</dbReference>
<evidence type="ECO:0000259" key="10">
    <source>
        <dbReference type="PROSITE" id="PS50893"/>
    </source>
</evidence>
<feature type="transmembrane region" description="Helical" evidence="9">
    <location>
        <begin position="170"/>
        <end position="194"/>
    </location>
</feature>